<evidence type="ECO:0000256" key="1">
    <source>
        <dbReference type="SAM" id="MobiDB-lite"/>
    </source>
</evidence>
<protein>
    <submittedName>
        <fullName evidence="2">Uncharacterized protein</fullName>
    </submittedName>
</protein>
<feature type="region of interest" description="Disordered" evidence="1">
    <location>
        <begin position="184"/>
        <end position="215"/>
    </location>
</feature>
<comment type="caution">
    <text evidence="2">The sequence shown here is derived from an EMBL/GenBank/DDBJ whole genome shotgun (WGS) entry which is preliminary data.</text>
</comment>
<organism evidence="2 3">
    <name type="scientific">Limnoraphis robusta CCNP1315</name>
    <dbReference type="NCBI Taxonomy" id="3110306"/>
    <lineage>
        <taxon>Bacteria</taxon>
        <taxon>Bacillati</taxon>
        <taxon>Cyanobacteriota</taxon>
        <taxon>Cyanophyceae</taxon>
        <taxon>Oscillatoriophycideae</taxon>
        <taxon>Oscillatoriales</taxon>
        <taxon>Sirenicapillariaceae</taxon>
        <taxon>Limnoraphis</taxon>
    </lineage>
</organism>
<reference evidence="2 3" key="1">
    <citation type="submission" date="2023-12" db="EMBL/GenBank/DDBJ databases">
        <title>Baltic Sea Cyanobacteria.</title>
        <authorList>
            <person name="Delbaje E."/>
            <person name="Fewer D.P."/>
            <person name="Shishido T.K."/>
        </authorList>
    </citation>
    <scope>NUCLEOTIDE SEQUENCE [LARGE SCALE GENOMIC DNA]</scope>
    <source>
        <strain evidence="2 3">CCNP 1315</strain>
    </source>
</reference>
<evidence type="ECO:0000313" key="3">
    <source>
        <dbReference type="Proteomes" id="UP001301728"/>
    </source>
</evidence>
<feature type="compositionally biased region" description="Basic residues" evidence="1">
    <location>
        <begin position="205"/>
        <end position="215"/>
    </location>
</feature>
<proteinExistence type="predicted"/>
<dbReference type="RefSeq" id="WP_323275448.1">
    <property type="nucleotide sequence ID" value="NZ_JAYGHT010000132.1"/>
</dbReference>
<dbReference type="EMBL" id="JAYGHT010000132">
    <property type="protein sequence ID" value="MEA5521380.1"/>
    <property type="molecule type" value="Genomic_DNA"/>
</dbReference>
<gene>
    <name evidence="2" type="ORF">VB854_20795</name>
</gene>
<evidence type="ECO:0000313" key="2">
    <source>
        <dbReference type="EMBL" id="MEA5521380.1"/>
    </source>
</evidence>
<keyword evidence="3" id="KW-1185">Reference proteome</keyword>
<feature type="compositionally biased region" description="Basic and acidic residues" evidence="1">
    <location>
        <begin position="184"/>
        <end position="193"/>
    </location>
</feature>
<dbReference type="Proteomes" id="UP001301728">
    <property type="component" value="Unassembled WGS sequence"/>
</dbReference>
<name>A0ABU5U2U2_9CYAN</name>
<accession>A0ABU5U2U2</accession>
<sequence>MYRLSELADSLKANTEKNQNKEIGGRDLRTYGNQSPENLNCAIANSLNRYDGKGDTKRLEDSVSEIVNNPQAAQHLLASQILLTNSLFARLVNVAHNFLINGKIDEAERLFDLANMAQNNSRRSIKTLSEIQNPKKTTFVKNQLNQLNLENSNDAQMDGRSQTETARLDAQTQTLVEIDRANIKEGNGDRIPECQEVSTRTSTCRSKKGTTKSKH</sequence>